<dbReference type="GO" id="GO:0006208">
    <property type="term" value="P:pyrimidine nucleobase catabolic process"/>
    <property type="evidence" value="ECO:0007669"/>
    <property type="project" value="TreeGrafter"/>
</dbReference>
<accession>A0A1H8GQ09</accession>
<protein>
    <submittedName>
        <fullName evidence="3">Flavin reductase</fullName>
    </submittedName>
</protein>
<dbReference type="InterPro" id="IPR050268">
    <property type="entry name" value="NADH-dep_flavin_reductase"/>
</dbReference>
<dbReference type="PANTHER" id="PTHR30466">
    <property type="entry name" value="FLAVIN REDUCTASE"/>
    <property type="match status" value="1"/>
</dbReference>
<comment type="caution">
    <text evidence="3">The sequence shown here is derived from an EMBL/GenBank/DDBJ whole genome shotgun (WGS) entry which is preliminary data.</text>
</comment>
<dbReference type="Gene3D" id="2.30.110.10">
    <property type="entry name" value="Electron Transport, Fmn-binding Protein, Chain A"/>
    <property type="match status" value="1"/>
</dbReference>
<evidence type="ECO:0000259" key="2">
    <source>
        <dbReference type="SMART" id="SM00903"/>
    </source>
</evidence>
<keyword evidence="1" id="KW-0560">Oxidoreductase</keyword>
<dbReference type="STRING" id="1424661.SAMN05216281_10840"/>
<keyword evidence="4" id="KW-1185">Reference proteome</keyword>
<name>A0A1H8GQ09_9MICO</name>
<dbReference type="SMART" id="SM00903">
    <property type="entry name" value="Flavin_Reduct"/>
    <property type="match status" value="1"/>
</dbReference>
<dbReference type="EMBL" id="SOFF01000044">
    <property type="protein sequence ID" value="TFB84630.1"/>
    <property type="molecule type" value="Genomic_DNA"/>
</dbReference>
<dbReference type="Pfam" id="PF01613">
    <property type="entry name" value="Flavin_Reduct"/>
    <property type="match status" value="1"/>
</dbReference>
<dbReference type="GO" id="GO:0010181">
    <property type="term" value="F:FMN binding"/>
    <property type="evidence" value="ECO:0007669"/>
    <property type="project" value="InterPro"/>
</dbReference>
<reference evidence="3 4" key="1">
    <citation type="submission" date="2019-03" db="EMBL/GenBank/DDBJ databases">
        <title>Genomics of glacier-inhabiting Cryobacterium strains.</title>
        <authorList>
            <person name="Liu Q."/>
            <person name="Xin Y.-H."/>
        </authorList>
    </citation>
    <scope>NUCLEOTIDE SEQUENCE [LARGE SCALE GENOMIC DNA]</scope>
    <source>
        <strain evidence="3 4">Hh15</strain>
    </source>
</reference>
<dbReference type="GO" id="GO:0042602">
    <property type="term" value="F:riboflavin reductase (NADPH) activity"/>
    <property type="evidence" value="ECO:0007669"/>
    <property type="project" value="TreeGrafter"/>
</dbReference>
<dbReference type="InterPro" id="IPR012349">
    <property type="entry name" value="Split_barrel_FMN-bd"/>
</dbReference>
<organism evidence="3 4">
    <name type="scientific">Cryobacterium luteum</name>
    <dbReference type="NCBI Taxonomy" id="1424661"/>
    <lineage>
        <taxon>Bacteria</taxon>
        <taxon>Bacillati</taxon>
        <taxon>Actinomycetota</taxon>
        <taxon>Actinomycetes</taxon>
        <taxon>Micrococcales</taxon>
        <taxon>Microbacteriaceae</taxon>
        <taxon>Cryobacterium</taxon>
    </lineage>
</organism>
<evidence type="ECO:0000256" key="1">
    <source>
        <dbReference type="ARBA" id="ARBA00023002"/>
    </source>
</evidence>
<evidence type="ECO:0000313" key="4">
    <source>
        <dbReference type="Proteomes" id="UP000297654"/>
    </source>
</evidence>
<dbReference type="PANTHER" id="PTHR30466:SF1">
    <property type="entry name" value="FMN REDUCTASE (NADH) RUTF"/>
    <property type="match status" value="1"/>
</dbReference>
<dbReference type="AlphaFoldDB" id="A0A1H8GQ09"/>
<sequence>MQRNVEPSVTPVPAVTAVPVLPVPAVATGPAIALPAAPRLDADPNAPDDLAAFKHAFRRHAAGVAAITTLAPDGTPVGFTATSLASLSAVPPLATFNMARSASSWTAIAAADRVVIHMLGAHNRRVAEKLAGPHADRFVGEHWQPGPYGLPVLHGVTSWMIGRIVERVSVHNNAVVVVQIEGGGMGTDDEALLYHERTYRVPGFAV</sequence>
<dbReference type="SUPFAM" id="SSF50475">
    <property type="entry name" value="FMN-binding split barrel"/>
    <property type="match status" value="1"/>
</dbReference>
<gene>
    <name evidence="3" type="ORF">E3O10_16025</name>
</gene>
<dbReference type="Proteomes" id="UP000297654">
    <property type="component" value="Unassembled WGS sequence"/>
</dbReference>
<evidence type="ECO:0000313" key="3">
    <source>
        <dbReference type="EMBL" id="TFB84630.1"/>
    </source>
</evidence>
<dbReference type="InterPro" id="IPR002563">
    <property type="entry name" value="Flavin_Rdtase-like_dom"/>
</dbReference>
<proteinExistence type="predicted"/>
<dbReference type="OrthoDB" id="8901155at2"/>
<feature type="domain" description="Flavin reductase like" evidence="2">
    <location>
        <begin position="57"/>
        <end position="201"/>
    </location>
</feature>